<name>A0A3B0ZD98_9ZZZZ</name>
<organism evidence="2">
    <name type="scientific">hydrothermal vent metagenome</name>
    <dbReference type="NCBI Taxonomy" id="652676"/>
    <lineage>
        <taxon>unclassified sequences</taxon>
        <taxon>metagenomes</taxon>
        <taxon>ecological metagenomes</taxon>
    </lineage>
</organism>
<reference evidence="2" key="1">
    <citation type="submission" date="2018-06" db="EMBL/GenBank/DDBJ databases">
        <authorList>
            <person name="Zhirakovskaya E."/>
        </authorList>
    </citation>
    <scope>NUCLEOTIDE SEQUENCE</scope>
</reference>
<evidence type="ECO:0000256" key="1">
    <source>
        <dbReference type="SAM" id="MobiDB-lite"/>
    </source>
</evidence>
<sequence>MRVLQKILSHGLLIALIAAALLLYTNRTELFSSKSGGSKVAPVVAVTTAMAAANEAEEAVEQVIPEPELVPEQAAESSQSDEPATLPYAESEREAEVPVEPEPSPAVVSIDVATHVPDDKSLQQQLDEARELYWQHDVHAAEAVYQSLGRDYPKNSDVWGEIGNFYFSIRQSHPASRAYYRTVSLLIDAGDTQKARQLLGVLYQLDADRGRELDVRLQQSSN</sequence>
<feature type="region of interest" description="Disordered" evidence="1">
    <location>
        <begin position="71"/>
        <end position="104"/>
    </location>
</feature>
<protein>
    <recommendedName>
        <fullName evidence="3">Tetratricopeptide repeat protein</fullName>
    </recommendedName>
</protein>
<dbReference type="Gene3D" id="1.25.40.10">
    <property type="entry name" value="Tetratricopeptide repeat domain"/>
    <property type="match status" value="1"/>
</dbReference>
<dbReference type="EMBL" id="UOFK01000187">
    <property type="protein sequence ID" value="VAW79354.1"/>
    <property type="molecule type" value="Genomic_DNA"/>
</dbReference>
<gene>
    <name evidence="2" type="ORF">MNBD_GAMMA13-251</name>
</gene>
<dbReference type="AlphaFoldDB" id="A0A3B0ZD98"/>
<accession>A0A3B0ZD98</accession>
<dbReference type="SUPFAM" id="SSF48452">
    <property type="entry name" value="TPR-like"/>
    <property type="match status" value="1"/>
</dbReference>
<evidence type="ECO:0008006" key="3">
    <source>
        <dbReference type="Google" id="ProtNLM"/>
    </source>
</evidence>
<proteinExistence type="predicted"/>
<dbReference type="InterPro" id="IPR011990">
    <property type="entry name" value="TPR-like_helical_dom_sf"/>
</dbReference>
<evidence type="ECO:0000313" key="2">
    <source>
        <dbReference type="EMBL" id="VAW79354.1"/>
    </source>
</evidence>